<dbReference type="GO" id="GO:0042709">
    <property type="term" value="C:succinate-CoA ligase complex"/>
    <property type="evidence" value="ECO:0007669"/>
    <property type="project" value="TreeGrafter"/>
</dbReference>
<dbReference type="InterPro" id="IPR013650">
    <property type="entry name" value="ATP-grasp_succ-CoA_synth-type"/>
</dbReference>
<evidence type="ECO:0000256" key="7">
    <source>
        <dbReference type="HAMAP-Rule" id="MF_00558"/>
    </source>
</evidence>
<dbReference type="InterPro" id="IPR005809">
    <property type="entry name" value="Succ_CoA_ligase-like_bsu"/>
</dbReference>
<protein>
    <recommendedName>
        <fullName evidence="7">Succinate--CoA ligase [ADP-forming] subunit beta</fullName>
        <ecNumber evidence="7">6.2.1.5</ecNumber>
    </recommendedName>
    <alternativeName>
        <fullName evidence="7">Succinyl-CoA synthetase subunit beta</fullName>
        <shortName evidence="7">SCS-beta</shortName>
    </alternativeName>
</protein>
<reference evidence="10 11" key="1">
    <citation type="submission" date="2012-02" db="EMBL/GenBank/DDBJ databases">
        <title>Complete genome sequence of Phycisphaera mikurensis NBRC 102666.</title>
        <authorList>
            <person name="Ankai A."/>
            <person name="Hosoyama A."/>
            <person name="Terui Y."/>
            <person name="Sekine M."/>
            <person name="Fukai R."/>
            <person name="Kato Y."/>
            <person name="Nakamura S."/>
            <person name="Yamada-Narita S."/>
            <person name="Kawakoshi A."/>
            <person name="Fukunaga Y."/>
            <person name="Yamazaki S."/>
            <person name="Fujita N."/>
        </authorList>
    </citation>
    <scope>NUCLEOTIDE SEQUENCE [LARGE SCALE GENOMIC DNA]</scope>
    <source>
        <strain evidence="11">NBRC 102666 / KCTC 22515 / FYK2301M01</strain>
    </source>
</reference>
<feature type="binding site" evidence="7">
    <location>
        <position position="49"/>
    </location>
    <ligand>
        <name>ATP</name>
        <dbReference type="ChEBI" id="CHEBI:30616"/>
    </ligand>
</feature>
<sequence length="401" mass="41548">MKLHEYQARQLLQDHGVAVPPAEVIGSAEEAAAAFEKLAPAGGGLCVVKAQVHAGGRGKGGGVKLVRSAGEATEAAETILSKPLVTPQTGPEGVEVAKLLVAAGVDIAKEYYLGVVVDRARGCPVIIASAEGGVEIEEVAQSNPDAILKEPVDPSAGLLPYQATKLAFALGLEKSLVKQFKGILAGLVRAFLASDGSLVEINPLVVTPPSEDHPDGQMLAIDAKADLDDNARFRQKKIAETLDESETPQSETRAAEHGLSYIQLDGSIGCLVNGAGLAMATMDIIKLHGAEPANFLDVGGSASQEAVTEAFRIILSDPSVRGILVNIFGGIAKCDTIAKAIVAAAQEIGFEVPLVVRLEGTNVEPARKILEEAKSSIPTMIVGDHLTDAAEKITSAVRAAA</sequence>
<feature type="binding site" evidence="7">
    <location>
        <position position="273"/>
    </location>
    <ligand>
        <name>substrate</name>
        <note>ligand shared with subunit alpha</note>
    </ligand>
</feature>
<dbReference type="OrthoDB" id="9802602at2"/>
<dbReference type="eggNOG" id="COG0045">
    <property type="taxonomic scope" value="Bacteria"/>
</dbReference>
<keyword evidence="7 8" id="KW-0067">ATP-binding</keyword>
<dbReference type="PANTHER" id="PTHR11815:SF10">
    <property type="entry name" value="SUCCINATE--COA LIGASE [GDP-FORMING] SUBUNIT BETA, MITOCHONDRIAL"/>
    <property type="match status" value="1"/>
</dbReference>
<feature type="binding site" evidence="7">
    <location>
        <position position="105"/>
    </location>
    <ligand>
        <name>ATP</name>
        <dbReference type="ChEBI" id="CHEBI:30616"/>
    </ligand>
</feature>
<keyword evidence="2 7" id="KW-0816">Tricarboxylic acid cycle</keyword>
<evidence type="ECO:0000259" key="9">
    <source>
        <dbReference type="PROSITE" id="PS50975"/>
    </source>
</evidence>
<accession>I0IGK2</accession>
<proteinExistence type="inferred from homology"/>
<evidence type="ECO:0000256" key="6">
    <source>
        <dbReference type="ARBA" id="ARBA00022842"/>
    </source>
</evidence>
<dbReference type="Pfam" id="PF08442">
    <property type="entry name" value="ATP-grasp_2"/>
    <property type="match status" value="1"/>
</dbReference>
<dbReference type="PANTHER" id="PTHR11815">
    <property type="entry name" value="SUCCINYL-COA SYNTHETASE BETA CHAIN"/>
    <property type="match status" value="1"/>
</dbReference>
<keyword evidence="4 7" id="KW-0479">Metal-binding</keyword>
<dbReference type="EMBL" id="AP012338">
    <property type="protein sequence ID" value="BAM04390.1"/>
    <property type="molecule type" value="Genomic_DNA"/>
</dbReference>
<dbReference type="AlphaFoldDB" id="I0IGK2"/>
<evidence type="ECO:0000256" key="4">
    <source>
        <dbReference type="ARBA" id="ARBA00022723"/>
    </source>
</evidence>
<feature type="binding site" evidence="7">
    <location>
        <position position="110"/>
    </location>
    <ligand>
        <name>ATP</name>
        <dbReference type="ChEBI" id="CHEBI:30616"/>
    </ligand>
</feature>
<dbReference type="Gene3D" id="3.30.470.20">
    <property type="entry name" value="ATP-grasp fold, B domain"/>
    <property type="match status" value="1"/>
</dbReference>
<evidence type="ECO:0000256" key="1">
    <source>
        <dbReference type="ARBA" id="ARBA00009182"/>
    </source>
</evidence>
<keyword evidence="6 7" id="KW-0460">Magnesium</keyword>
<comment type="pathway">
    <text evidence="7">Carbohydrate metabolism; tricarboxylic acid cycle; succinate from succinyl-CoA (ligase route): step 1/1.</text>
</comment>
<dbReference type="RefSeq" id="WP_014437608.1">
    <property type="nucleotide sequence ID" value="NC_017080.1"/>
</dbReference>
<dbReference type="GO" id="GO:0004776">
    <property type="term" value="F:succinate-CoA ligase (GDP-forming) activity"/>
    <property type="evidence" value="ECO:0007669"/>
    <property type="project" value="RHEA"/>
</dbReference>
<dbReference type="InterPro" id="IPR011761">
    <property type="entry name" value="ATP-grasp"/>
</dbReference>
<gene>
    <name evidence="7 10" type="primary">sucC</name>
    <name evidence="10" type="ordered locus">PSMK_22310</name>
</gene>
<dbReference type="Gene3D" id="3.40.50.261">
    <property type="entry name" value="Succinyl-CoA synthetase domains"/>
    <property type="match status" value="1"/>
</dbReference>
<dbReference type="InterPro" id="IPR005811">
    <property type="entry name" value="SUCC_ACL_C"/>
</dbReference>
<name>I0IGK2_PHYMF</name>
<dbReference type="SUPFAM" id="SSF52210">
    <property type="entry name" value="Succinyl-CoA synthetase domains"/>
    <property type="match status" value="1"/>
</dbReference>
<dbReference type="NCBIfam" id="NF001913">
    <property type="entry name" value="PRK00696.1"/>
    <property type="match status" value="1"/>
</dbReference>
<comment type="cofactor">
    <cofactor evidence="7">
        <name>Mg(2+)</name>
        <dbReference type="ChEBI" id="CHEBI:18420"/>
    </cofactor>
    <text evidence="7">Binds 1 Mg(2+) ion per subunit.</text>
</comment>
<dbReference type="KEGG" id="phm:PSMK_22310"/>
<feature type="binding site" evidence="7">
    <location>
        <position position="222"/>
    </location>
    <ligand>
        <name>Mg(2+)</name>
        <dbReference type="ChEBI" id="CHEBI:18420"/>
    </ligand>
</feature>
<keyword evidence="3 7" id="KW-0436">Ligase</keyword>
<comment type="similarity">
    <text evidence="1 7">Belongs to the succinate/malate CoA ligase beta subunit family.</text>
</comment>
<feature type="binding site" evidence="7">
    <location>
        <begin position="56"/>
        <end position="58"/>
    </location>
    <ligand>
        <name>ATP</name>
        <dbReference type="ChEBI" id="CHEBI:30616"/>
    </ligand>
</feature>
<feature type="binding site" evidence="7">
    <location>
        <begin position="330"/>
        <end position="332"/>
    </location>
    <ligand>
        <name>substrate</name>
        <note>ligand shared with subunit alpha</note>
    </ligand>
</feature>
<dbReference type="HAMAP" id="MF_00558">
    <property type="entry name" value="Succ_CoA_beta"/>
    <property type="match status" value="1"/>
</dbReference>
<dbReference type="InterPro" id="IPR017866">
    <property type="entry name" value="Succ-CoA_synthase_bsu_CS"/>
</dbReference>
<evidence type="ECO:0000256" key="3">
    <source>
        <dbReference type="ARBA" id="ARBA00022598"/>
    </source>
</evidence>
<dbReference type="FunFam" id="3.30.1490.20:FF:000002">
    <property type="entry name" value="Succinate--CoA ligase [ADP-forming] subunit beta"/>
    <property type="match status" value="1"/>
</dbReference>
<dbReference type="SUPFAM" id="SSF56059">
    <property type="entry name" value="Glutathione synthetase ATP-binding domain-like"/>
    <property type="match status" value="1"/>
</dbReference>
<evidence type="ECO:0000256" key="8">
    <source>
        <dbReference type="PROSITE-ProRule" id="PRU00409"/>
    </source>
</evidence>
<comment type="catalytic activity">
    <reaction evidence="7">
        <text>succinate + ATP + CoA = succinyl-CoA + ADP + phosphate</text>
        <dbReference type="Rhea" id="RHEA:17661"/>
        <dbReference type="ChEBI" id="CHEBI:30031"/>
        <dbReference type="ChEBI" id="CHEBI:30616"/>
        <dbReference type="ChEBI" id="CHEBI:43474"/>
        <dbReference type="ChEBI" id="CHEBI:57287"/>
        <dbReference type="ChEBI" id="CHEBI:57292"/>
        <dbReference type="ChEBI" id="CHEBI:456216"/>
        <dbReference type="EC" id="6.2.1.5"/>
    </reaction>
</comment>
<comment type="caution">
    <text evidence="7">Lacks conserved residue(s) required for the propagation of feature annotation.</text>
</comment>
<dbReference type="Gene3D" id="3.30.1490.20">
    <property type="entry name" value="ATP-grasp fold, A domain"/>
    <property type="match status" value="1"/>
</dbReference>
<dbReference type="GO" id="GO:0006104">
    <property type="term" value="P:succinyl-CoA metabolic process"/>
    <property type="evidence" value="ECO:0007669"/>
    <property type="project" value="TreeGrafter"/>
</dbReference>
<evidence type="ECO:0000256" key="2">
    <source>
        <dbReference type="ARBA" id="ARBA00022532"/>
    </source>
</evidence>
<dbReference type="HOGENOM" id="CLU_037430_0_2_0"/>
<comment type="subunit">
    <text evidence="7">Heterotetramer of two alpha and two beta subunits.</text>
</comment>
<evidence type="ECO:0000256" key="5">
    <source>
        <dbReference type="ARBA" id="ARBA00022741"/>
    </source>
</evidence>
<dbReference type="Pfam" id="PF00549">
    <property type="entry name" value="Ligase_CoA"/>
    <property type="match status" value="1"/>
</dbReference>
<feature type="binding site" evidence="7">
    <location>
        <position position="202"/>
    </location>
    <ligand>
        <name>Mg(2+)</name>
        <dbReference type="ChEBI" id="CHEBI:18420"/>
    </ligand>
</feature>
<dbReference type="GO" id="GO:0000287">
    <property type="term" value="F:magnesium ion binding"/>
    <property type="evidence" value="ECO:0007669"/>
    <property type="project" value="UniProtKB-UniRule"/>
</dbReference>
<dbReference type="GO" id="GO:0005829">
    <property type="term" value="C:cytosol"/>
    <property type="evidence" value="ECO:0007669"/>
    <property type="project" value="TreeGrafter"/>
</dbReference>
<comment type="function">
    <text evidence="7">Succinyl-CoA synthetase functions in the citric acid cycle (TCA), coupling the hydrolysis of succinyl-CoA to the synthesis of either ATP or GTP and thus represents the only step of substrate-level phosphorylation in the TCA. The beta subunit provides nucleotide specificity of the enzyme and binds the substrate succinate, while the binding sites for coenzyme A and phosphate are found in the alpha subunit.</text>
</comment>
<organism evidence="10 11">
    <name type="scientific">Phycisphaera mikurensis (strain NBRC 102666 / KCTC 22515 / FYK2301M01)</name>
    <dbReference type="NCBI Taxonomy" id="1142394"/>
    <lineage>
        <taxon>Bacteria</taxon>
        <taxon>Pseudomonadati</taxon>
        <taxon>Planctomycetota</taxon>
        <taxon>Phycisphaerae</taxon>
        <taxon>Phycisphaerales</taxon>
        <taxon>Phycisphaeraceae</taxon>
        <taxon>Phycisphaera</taxon>
    </lineage>
</organism>
<dbReference type="InterPro" id="IPR013815">
    <property type="entry name" value="ATP_grasp_subdomain_1"/>
</dbReference>
<keyword evidence="11" id="KW-1185">Reference proteome</keyword>
<dbReference type="GO" id="GO:0006099">
    <property type="term" value="P:tricarboxylic acid cycle"/>
    <property type="evidence" value="ECO:0007669"/>
    <property type="project" value="UniProtKB-UniRule"/>
</dbReference>
<feature type="domain" description="ATP-grasp" evidence="9">
    <location>
        <begin position="9"/>
        <end position="232"/>
    </location>
</feature>
<evidence type="ECO:0000313" key="11">
    <source>
        <dbReference type="Proteomes" id="UP000007881"/>
    </source>
</evidence>
<dbReference type="NCBIfam" id="TIGR01016">
    <property type="entry name" value="sucCoAbeta"/>
    <property type="match status" value="1"/>
</dbReference>
<dbReference type="InterPro" id="IPR016102">
    <property type="entry name" value="Succinyl-CoA_synth-like"/>
</dbReference>
<evidence type="ECO:0000313" key="10">
    <source>
        <dbReference type="EMBL" id="BAM04390.1"/>
    </source>
</evidence>
<dbReference type="Proteomes" id="UP000007881">
    <property type="component" value="Chromosome"/>
</dbReference>
<dbReference type="PATRIC" id="fig|1142394.8.peg.2303"/>
<dbReference type="UniPathway" id="UPA00223">
    <property type="reaction ID" value="UER00999"/>
</dbReference>
<keyword evidence="5 7" id="KW-0547">Nucleotide-binding</keyword>
<dbReference type="EC" id="6.2.1.5" evidence="7"/>
<comment type="catalytic activity">
    <reaction evidence="7">
        <text>GTP + succinate + CoA = succinyl-CoA + GDP + phosphate</text>
        <dbReference type="Rhea" id="RHEA:22120"/>
        <dbReference type="ChEBI" id="CHEBI:30031"/>
        <dbReference type="ChEBI" id="CHEBI:37565"/>
        <dbReference type="ChEBI" id="CHEBI:43474"/>
        <dbReference type="ChEBI" id="CHEBI:57287"/>
        <dbReference type="ChEBI" id="CHEBI:57292"/>
        <dbReference type="ChEBI" id="CHEBI:58189"/>
    </reaction>
</comment>
<dbReference type="GO" id="GO:0005524">
    <property type="term" value="F:ATP binding"/>
    <property type="evidence" value="ECO:0007669"/>
    <property type="project" value="UniProtKB-UniRule"/>
</dbReference>
<dbReference type="FunFam" id="3.40.50.261:FF:000001">
    <property type="entry name" value="Succinate--CoA ligase [ADP-forming] subunit beta"/>
    <property type="match status" value="1"/>
</dbReference>
<dbReference type="PROSITE" id="PS01217">
    <property type="entry name" value="SUCCINYL_COA_LIG_3"/>
    <property type="match status" value="1"/>
</dbReference>
<dbReference type="PROSITE" id="PS50975">
    <property type="entry name" value="ATP_GRASP"/>
    <property type="match status" value="1"/>
</dbReference>
<dbReference type="GO" id="GO:0004775">
    <property type="term" value="F:succinate-CoA ligase (ADP-forming) activity"/>
    <property type="evidence" value="ECO:0007669"/>
    <property type="project" value="UniProtKB-UniRule"/>
</dbReference>
<dbReference type="FunFam" id="3.30.470.20:FF:000002">
    <property type="entry name" value="Succinate--CoA ligase [ADP-forming] subunit beta"/>
    <property type="match status" value="1"/>
</dbReference>
<dbReference type="PIRSF" id="PIRSF001554">
    <property type="entry name" value="SucCS_beta"/>
    <property type="match status" value="1"/>
</dbReference>
<dbReference type="STRING" id="1142394.PSMK_22310"/>